<feature type="compositionally biased region" description="Pro residues" evidence="1">
    <location>
        <begin position="86"/>
        <end position="99"/>
    </location>
</feature>
<feature type="region of interest" description="Disordered" evidence="1">
    <location>
        <begin position="75"/>
        <end position="119"/>
    </location>
</feature>
<dbReference type="RefSeq" id="WP_167122753.1">
    <property type="nucleotide sequence ID" value="NZ_JAAQQR010000001.1"/>
</dbReference>
<dbReference type="Proteomes" id="UP001429601">
    <property type="component" value="Unassembled WGS sequence"/>
</dbReference>
<proteinExistence type="predicted"/>
<protein>
    <submittedName>
        <fullName evidence="2">Uncharacterized protein</fullName>
    </submittedName>
</protein>
<dbReference type="EMBL" id="JAAQQR010000001">
    <property type="protein sequence ID" value="NID03756.1"/>
    <property type="molecule type" value="Genomic_DNA"/>
</dbReference>
<reference evidence="2 3" key="1">
    <citation type="journal article" date="2011" name="Curr. Microbiol.">
        <title>Luteibacter jiangsuensis sp. nov.: a methamidophos-degrading bacterium isolated from a methamidophos-manufacturing factory.</title>
        <authorList>
            <person name="Wang L."/>
            <person name="Wang G.L."/>
            <person name="Li S.P."/>
            <person name="Jiang J.D."/>
        </authorList>
    </citation>
    <scope>NUCLEOTIDE SEQUENCE [LARGE SCALE GENOMIC DNA]</scope>
    <source>
        <strain evidence="2 3">CGMCC 1.10133</strain>
    </source>
</reference>
<gene>
    <name evidence="2" type="ORF">HBF26_02590</name>
</gene>
<evidence type="ECO:0000313" key="2">
    <source>
        <dbReference type="EMBL" id="NID03756.1"/>
    </source>
</evidence>
<evidence type="ECO:0000256" key="1">
    <source>
        <dbReference type="SAM" id="MobiDB-lite"/>
    </source>
</evidence>
<organism evidence="2 3">
    <name type="scientific">Luteibacter jiangsuensis</name>
    <dbReference type="NCBI Taxonomy" id="637577"/>
    <lineage>
        <taxon>Bacteria</taxon>
        <taxon>Pseudomonadati</taxon>
        <taxon>Pseudomonadota</taxon>
        <taxon>Gammaproteobacteria</taxon>
        <taxon>Lysobacterales</taxon>
        <taxon>Rhodanobacteraceae</taxon>
        <taxon>Luteibacter</taxon>
    </lineage>
</organism>
<evidence type="ECO:0000313" key="3">
    <source>
        <dbReference type="Proteomes" id="UP001429601"/>
    </source>
</evidence>
<sequence length="195" mass="20928">MLIGVVSWLHLVLFVVLMSMNPRLSRSDAHREGSDDIVLHVRLIQRRSVARSLSHARPAGPRAGALATLRPAVYAKKRPSESQTQPMPPSGPEPVPGVPAPAVTSRAEEADAFGDPSIRNALVGSPSAVRPRLPGGTDTKLSGTLRVVSPKSLRDRVKSIGDYMSCSMIEMARNRPGQLNVVQIADAYTAHGCKK</sequence>
<accession>A0ABX0Q1Z2</accession>
<keyword evidence="3" id="KW-1185">Reference proteome</keyword>
<name>A0ABX0Q1Z2_9GAMM</name>
<comment type="caution">
    <text evidence="2">The sequence shown here is derived from an EMBL/GenBank/DDBJ whole genome shotgun (WGS) entry which is preliminary data.</text>
</comment>